<name>A0A146KS10_LYGHE</name>
<accession>A0A146KS10</accession>
<sequence length="129" mass="14818">MPLPEQTHQRTKYNRELTLRHNSNVLVRAHLSIKEAVDCSHVRSEAQAHVRMGAGGEKKLNSVKLYCVTPSRGIRKQPECVNNYLPTGVTFKLYSRKPYTFYTSSRIGNRKEPILLPRNAVKNKLWEGN</sequence>
<proteinExistence type="predicted"/>
<dbReference type="AlphaFoldDB" id="A0A146KS10"/>
<protein>
    <submittedName>
        <fullName evidence="1">Uncharacterized protein</fullName>
    </submittedName>
</protein>
<dbReference type="EMBL" id="GDHC01019840">
    <property type="protein sequence ID" value="JAP98788.1"/>
    <property type="molecule type" value="Transcribed_RNA"/>
</dbReference>
<evidence type="ECO:0000313" key="1">
    <source>
        <dbReference type="EMBL" id="JAP98788.1"/>
    </source>
</evidence>
<gene>
    <name evidence="1" type="ORF">g.16173</name>
</gene>
<organism evidence="1">
    <name type="scientific">Lygus hesperus</name>
    <name type="common">Western plant bug</name>
    <dbReference type="NCBI Taxonomy" id="30085"/>
    <lineage>
        <taxon>Eukaryota</taxon>
        <taxon>Metazoa</taxon>
        <taxon>Ecdysozoa</taxon>
        <taxon>Arthropoda</taxon>
        <taxon>Hexapoda</taxon>
        <taxon>Insecta</taxon>
        <taxon>Pterygota</taxon>
        <taxon>Neoptera</taxon>
        <taxon>Paraneoptera</taxon>
        <taxon>Hemiptera</taxon>
        <taxon>Heteroptera</taxon>
        <taxon>Panheteroptera</taxon>
        <taxon>Cimicomorpha</taxon>
        <taxon>Miridae</taxon>
        <taxon>Mirini</taxon>
        <taxon>Lygus</taxon>
    </lineage>
</organism>
<feature type="non-terminal residue" evidence="1">
    <location>
        <position position="129"/>
    </location>
</feature>
<reference evidence="1" key="1">
    <citation type="journal article" date="2016" name="Gigascience">
        <title>De novo construction of an expanded transcriptome assembly for the western tarnished plant bug, Lygus hesperus.</title>
        <authorList>
            <person name="Tassone E.E."/>
            <person name="Geib S.M."/>
            <person name="Hall B."/>
            <person name="Fabrick J.A."/>
            <person name="Brent C.S."/>
            <person name="Hull J.J."/>
        </authorList>
    </citation>
    <scope>NUCLEOTIDE SEQUENCE</scope>
</reference>